<keyword evidence="2" id="KW-1185">Reference proteome</keyword>
<reference evidence="1" key="1">
    <citation type="submission" date="2021-06" db="EMBL/GenBank/DDBJ databases">
        <authorList>
            <person name="Hodson N. C."/>
            <person name="Mongue J. A."/>
            <person name="Jaron S. K."/>
        </authorList>
    </citation>
    <scope>NUCLEOTIDE SEQUENCE</scope>
</reference>
<accession>A0A8J2Q3J5</accession>
<organism evidence="1 2">
    <name type="scientific">Allacma fusca</name>
    <dbReference type="NCBI Taxonomy" id="39272"/>
    <lineage>
        <taxon>Eukaryota</taxon>
        <taxon>Metazoa</taxon>
        <taxon>Ecdysozoa</taxon>
        <taxon>Arthropoda</taxon>
        <taxon>Hexapoda</taxon>
        <taxon>Collembola</taxon>
        <taxon>Symphypleona</taxon>
        <taxon>Sminthuridae</taxon>
        <taxon>Allacma</taxon>
    </lineage>
</organism>
<dbReference type="Proteomes" id="UP000708208">
    <property type="component" value="Unassembled WGS sequence"/>
</dbReference>
<gene>
    <name evidence="1" type="ORF">AFUS01_LOCUS41707</name>
</gene>
<proteinExistence type="predicted"/>
<dbReference type="EMBL" id="CAJVCH010562995">
    <property type="protein sequence ID" value="CAG7831991.1"/>
    <property type="molecule type" value="Genomic_DNA"/>
</dbReference>
<name>A0A8J2Q3J5_9HEXA</name>
<protein>
    <submittedName>
        <fullName evidence="1">Uncharacterized protein</fullName>
    </submittedName>
</protein>
<evidence type="ECO:0000313" key="2">
    <source>
        <dbReference type="Proteomes" id="UP000708208"/>
    </source>
</evidence>
<dbReference type="OrthoDB" id="64868at2759"/>
<evidence type="ECO:0000313" key="1">
    <source>
        <dbReference type="EMBL" id="CAG7831991.1"/>
    </source>
</evidence>
<feature type="non-terminal residue" evidence="1">
    <location>
        <position position="1"/>
    </location>
</feature>
<dbReference type="AlphaFoldDB" id="A0A8J2Q3J5"/>
<comment type="caution">
    <text evidence="1">The sequence shown here is derived from an EMBL/GenBank/DDBJ whole genome shotgun (WGS) entry which is preliminary data.</text>
</comment>
<sequence>LRRNNYVSPKHYLDYQQVYLKLFEERVAFITVQCKR</sequence>